<dbReference type="AlphaFoldDB" id="A0A1Z4C2X6"/>
<sequence>MYFQKVGAVMNVKFEYLYRDAGNFKNWGEVIFSNQYNLKPDRLNLIAENLFIERRYFLANKIDIPDLHFKEYNPQLDHDWHEFHNFSLTDETPNDLKHRNIGEFIDLLKNNT</sequence>
<protein>
    <submittedName>
        <fullName evidence="1">Uncharacterized protein</fullName>
    </submittedName>
</protein>
<evidence type="ECO:0000313" key="1">
    <source>
        <dbReference type="EMBL" id="ASF47896.1"/>
    </source>
</evidence>
<reference evidence="1 2" key="1">
    <citation type="submission" date="2017-06" db="EMBL/GenBank/DDBJ databases">
        <title>Genome Sequencing of the methanotroph Methylovulum psychrotolerants str. HV10-M2 isolated from a high-altitude environment.</title>
        <authorList>
            <person name="Mateos-Rivera A."/>
        </authorList>
    </citation>
    <scope>NUCLEOTIDE SEQUENCE [LARGE SCALE GENOMIC DNA]</scope>
    <source>
        <strain evidence="1 2">HV10_M2</strain>
    </source>
</reference>
<dbReference type="Proteomes" id="UP000197019">
    <property type="component" value="Chromosome"/>
</dbReference>
<dbReference type="EMBL" id="CP022129">
    <property type="protein sequence ID" value="ASF47896.1"/>
    <property type="molecule type" value="Genomic_DNA"/>
</dbReference>
<keyword evidence="2" id="KW-1185">Reference proteome</keyword>
<evidence type="ECO:0000313" key="2">
    <source>
        <dbReference type="Proteomes" id="UP000197019"/>
    </source>
</evidence>
<organism evidence="1 2">
    <name type="scientific">Methylovulum psychrotolerans</name>
    <dbReference type="NCBI Taxonomy" id="1704499"/>
    <lineage>
        <taxon>Bacteria</taxon>
        <taxon>Pseudomonadati</taxon>
        <taxon>Pseudomonadota</taxon>
        <taxon>Gammaproteobacteria</taxon>
        <taxon>Methylococcales</taxon>
        <taxon>Methylococcaceae</taxon>
        <taxon>Methylovulum</taxon>
    </lineage>
</organism>
<gene>
    <name evidence="1" type="ORF">CEK71_18505</name>
</gene>
<dbReference type="KEGG" id="mpsy:CEK71_18505"/>
<name>A0A1Z4C2X6_9GAMM</name>
<proteinExistence type="predicted"/>
<accession>A0A1Z4C2X6</accession>